<dbReference type="PANTHER" id="PTHR37299:SF1">
    <property type="entry name" value="STAGE 0 SPORULATION PROTEIN A HOMOLOG"/>
    <property type="match status" value="1"/>
</dbReference>
<feature type="transmembrane region" description="Helical" evidence="1">
    <location>
        <begin position="85"/>
        <end position="109"/>
    </location>
</feature>
<protein>
    <submittedName>
        <fullName evidence="3">LytTR family transcriptional regulator</fullName>
    </submittedName>
</protein>
<dbReference type="InterPro" id="IPR007492">
    <property type="entry name" value="LytTR_DNA-bd_dom"/>
</dbReference>
<evidence type="ECO:0000259" key="2">
    <source>
        <dbReference type="PROSITE" id="PS50930"/>
    </source>
</evidence>
<evidence type="ECO:0000313" key="3">
    <source>
        <dbReference type="EMBL" id="RWU09924.1"/>
    </source>
</evidence>
<feature type="transmembrane region" description="Helical" evidence="1">
    <location>
        <begin position="12"/>
        <end position="33"/>
    </location>
</feature>
<dbReference type="EMBL" id="SAYW01000001">
    <property type="protein sequence ID" value="RWU09924.1"/>
    <property type="molecule type" value="Genomic_DNA"/>
</dbReference>
<dbReference type="Proteomes" id="UP000284120">
    <property type="component" value="Unassembled WGS sequence"/>
</dbReference>
<feature type="transmembrane region" description="Helical" evidence="1">
    <location>
        <begin position="129"/>
        <end position="148"/>
    </location>
</feature>
<dbReference type="OrthoDB" id="2962330at2"/>
<evidence type="ECO:0000313" key="4">
    <source>
        <dbReference type="Proteomes" id="UP000284120"/>
    </source>
</evidence>
<dbReference type="InterPro" id="IPR046947">
    <property type="entry name" value="LytR-like"/>
</dbReference>
<dbReference type="SMART" id="SM00850">
    <property type="entry name" value="LytTR"/>
    <property type="match status" value="1"/>
</dbReference>
<dbReference type="RefSeq" id="WP_113645407.1">
    <property type="nucleotide sequence ID" value="NZ_QMHN01000001.1"/>
</dbReference>
<feature type="domain" description="HTH LytTR-type" evidence="2">
    <location>
        <begin position="189"/>
        <end position="268"/>
    </location>
</feature>
<accession>A0A3S3SW24</accession>
<organism evidence="3 4">
    <name type="scientific">Pedobacter chitinilyticus</name>
    <dbReference type="NCBI Taxonomy" id="2233776"/>
    <lineage>
        <taxon>Bacteria</taxon>
        <taxon>Pseudomonadati</taxon>
        <taxon>Bacteroidota</taxon>
        <taxon>Sphingobacteriia</taxon>
        <taxon>Sphingobacteriales</taxon>
        <taxon>Sphingobacteriaceae</taxon>
        <taxon>Pedobacter</taxon>
    </lineage>
</organism>
<comment type="caution">
    <text evidence="3">The sequence shown here is derived from an EMBL/GenBank/DDBJ whole genome shotgun (WGS) entry which is preliminary data.</text>
</comment>
<proteinExistence type="predicted"/>
<evidence type="ECO:0000256" key="1">
    <source>
        <dbReference type="SAM" id="Phobius"/>
    </source>
</evidence>
<dbReference type="GO" id="GO:0003677">
    <property type="term" value="F:DNA binding"/>
    <property type="evidence" value="ECO:0007669"/>
    <property type="project" value="InterPro"/>
</dbReference>
<dbReference type="Pfam" id="PF04397">
    <property type="entry name" value="LytTR"/>
    <property type="match status" value="1"/>
</dbReference>
<keyword evidence="1" id="KW-0812">Transmembrane</keyword>
<keyword evidence="1" id="KW-0472">Membrane</keyword>
<gene>
    <name evidence="3" type="ORF">DPV69_00840</name>
</gene>
<name>A0A3S3SW24_9SPHI</name>
<dbReference type="Gene3D" id="2.40.50.1020">
    <property type="entry name" value="LytTr DNA-binding domain"/>
    <property type="match status" value="1"/>
</dbReference>
<feature type="transmembrane region" description="Helical" evidence="1">
    <location>
        <begin position="53"/>
        <end position="73"/>
    </location>
</feature>
<dbReference type="AlphaFoldDB" id="A0A3S3SW24"/>
<keyword evidence="4" id="KW-1185">Reference proteome</keyword>
<dbReference type="GO" id="GO:0000156">
    <property type="term" value="F:phosphorelay response regulator activity"/>
    <property type="evidence" value="ECO:0007669"/>
    <property type="project" value="InterPro"/>
</dbReference>
<sequence length="274" mass="31606">MLLAQTEKHTTIPTGKLLAILSVVFMAITSLTIGQDFLESIRNSSSFYIEESLLFKAIWLLFIPMLALFHRAFQQTKLTGAAQIIPFVLVASIVHLIIVAVTTWSFSVLFFEGRYNLYKVFTYTLAQDFYKMVVVYACFAFIQFHFLVSRNPIEQNEKQWLTQVMVQHGRNKTLVFVNEITKVTSATPYITINAGDKEYLHTDTLKAFYQKIDPKVFVQVHKTTLVNLHMIATIKSRLNGDYDLQLKSGEHIRLSRTYVEAFKKKFSFPHQDNV</sequence>
<keyword evidence="1" id="KW-1133">Transmembrane helix</keyword>
<reference evidence="3 4" key="1">
    <citation type="submission" date="2018-06" db="EMBL/GenBank/DDBJ databases">
        <title>Pedobacter endophyticus sp. nov., an endophytic bacterium isolated from a leaf of Triticum aestivum.</title>
        <authorList>
            <person name="Zhang L."/>
        </authorList>
    </citation>
    <scope>NUCLEOTIDE SEQUENCE [LARGE SCALE GENOMIC DNA]</scope>
    <source>
        <strain evidence="3 4">CM134L-2</strain>
    </source>
</reference>
<dbReference type="PROSITE" id="PS50930">
    <property type="entry name" value="HTH_LYTTR"/>
    <property type="match status" value="1"/>
</dbReference>
<dbReference type="PANTHER" id="PTHR37299">
    <property type="entry name" value="TRANSCRIPTIONAL REGULATOR-RELATED"/>
    <property type="match status" value="1"/>
</dbReference>